<feature type="domain" description="NADP-dependent oxidoreductase" evidence="2">
    <location>
        <begin position="66"/>
        <end position="382"/>
    </location>
</feature>
<gene>
    <name evidence="3" type="ORF">KL940_000636</name>
</gene>
<evidence type="ECO:0000313" key="3">
    <source>
        <dbReference type="EMBL" id="KAG7852935.1"/>
    </source>
</evidence>
<sequence length="393" mass="44404">MCSRWAARVTLSVEAILLSQGSKWKFNLLNFHYQFMSFLEKSFKWDQAPFQLYTRLGNSGLKISRVILGCMSFGKKSWSDYVVEDEEQVFEIMKKAYDSGIRTFDTAGNYSNGYSEILVGKFLKKYNIDRRTIVILTKCYFPVSEEPGADPSNGSEEGVDFINRVGLSRKAIFDAVDKSVERLGTYIDLLQIHRYDRTTPAEETMEALHDVVKSGKALYIGASSMRAYQFIRLQNIAERHGWTKFVSMQSYYSLLYRDEEDELIAYCHETGVGLIPWSPLAAGVLARPAVKAHDTTVRSSNSSFLSYLGLAELTENDIEVINRVEALAAKHKVSMATVATAWILAKGQYPILGINKPERLGDALAAISLKLSEEEVHYLEEAYGVRKLPALYH</sequence>
<organism evidence="3 4">
    <name type="scientific">Pichia angusta</name>
    <name type="common">Yeast</name>
    <name type="synonym">Hansenula polymorpha</name>
    <dbReference type="NCBI Taxonomy" id="870730"/>
    <lineage>
        <taxon>Eukaryota</taxon>
        <taxon>Fungi</taxon>
        <taxon>Dikarya</taxon>
        <taxon>Ascomycota</taxon>
        <taxon>Saccharomycotina</taxon>
        <taxon>Pichiomycetes</taxon>
        <taxon>Pichiales</taxon>
        <taxon>Pichiaceae</taxon>
        <taxon>Ogataea</taxon>
    </lineage>
</organism>
<dbReference type="PANTHER" id="PTHR43364">
    <property type="entry name" value="NADH-SPECIFIC METHYLGLYOXAL REDUCTASE-RELATED"/>
    <property type="match status" value="1"/>
</dbReference>
<dbReference type="PANTHER" id="PTHR43364:SF15">
    <property type="entry name" value="ARYL-ALCOHOL DEHYDROGENASE AAD16-RELATED"/>
    <property type="match status" value="1"/>
</dbReference>
<dbReference type="CDD" id="cd19079">
    <property type="entry name" value="AKR_EcYajO-like"/>
    <property type="match status" value="1"/>
</dbReference>
<dbReference type="Pfam" id="PF00248">
    <property type="entry name" value="Aldo_ket_red"/>
    <property type="match status" value="1"/>
</dbReference>
<dbReference type="EMBL" id="JAHLVD010000001">
    <property type="protein sequence ID" value="KAG7852935.1"/>
    <property type="molecule type" value="Genomic_DNA"/>
</dbReference>
<accession>A0ABQ7S4P2</accession>
<dbReference type="InterPro" id="IPR050523">
    <property type="entry name" value="AKR_Detox_Biosynth"/>
</dbReference>
<evidence type="ECO:0000313" key="4">
    <source>
        <dbReference type="Proteomes" id="UP001197328"/>
    </source>
</evidence>
<dbReference type="SUPFAM" id="SSF51430">
    <property type="entry name" value="NAD(P)-linked oxidoreductase"/>
    <property type="match status" value="1"/>
</dbReference>
<keyword evidence="4" id="KW-1185">Reference proteome</keyword>
<protein>
    <recommendedName>
        <fullName evidence="2">NADP-dependent oxidoreductase domain-containing protein</fullName>
    </recommendedName>
</protein>
<comment type="caution">
    <text evidence="3">The sequence shown here is derived from an EMBL/GenBank/DDBJ whole genome shotgun (WGS) entry which is preliminary data.</text>
</comment>
<dbReference type="Gene3D" id="3.20.20.100">
    <property type="entry name" value="NADP-dependent oxidoreductase domain"/>
    <property type="match status" value="1"/>
</dbReference>
<dbReference type="InterPro" id="IPR023210">
    <property type="entry name" value="NADP_OxRdtase_dom"/>
</dbReference>
<keyword evidence="1" id="KW-0560">Oxidoreductase</keyword>
<dbReference type="Proteomes" id="UP001197328">
    <property type="component" value="Unassembled WGS sequence"/>
</dbReference>
<reference evidence="3 4" key="1">
    <citation type="journal article" date="2021" name="G3 (Bethesda)">
        <title>Genomic diversity, chromosomal rearrangements, and interspecies hybridization in the ogataea polymorpha species complex.</title>
        <authorList>
            <person name="Hanson S.J."/>
            <person name="Cinneide E.O."/>
            <person name="Salzberg L.I."/>
            <person name="Wolfe K.H."/>
            <person name="McGowan J."/>
            <person name="Fitzpatrick D.A."/>
            <person name="Matlin K."/>
        </authorList>
    </citation>
    <scope>NUCLEOTIDE SEQUENCE [LARGE SCALE GENOMIC DNA]</scope>
    <source>
        <strain evidence="3">51-138</strain>
    </source>
</reference>
<dbReference type="InterPro" id="IPR036812">
    <property type="entry name" value="NAD(P)_OxRdtase_dom_sf"/>
</dbReference>
<name>A0ABQ7S4P2_PICAN</name>
<proteinExistence type="predicted"/>
<evidence type="ECO:0000259" key="2">
    <source>
        <dbReference type="Pfam" id="PF00248"/>
    </source>
</evidence>
<evidence type="ECO:0000256" key="1">
    <source>
        <dbReference type="ARBA" id="ARBA00023002"/>
    </source>
</evidence>